<dbReference type="HOGENOM" id="CLU_012662_0_0_1"/>
<accession>F6T210</accession>
<dbReference type="GeneID" id="100024502"/>
<name>F6T210_MONDO</name>
<feature type="region of interest" description="Disordered" evidence="1">
    <location>
        <begin position="130"/>
        <end position="157"/>
    </location>
</feature>
<dbReference type="RefSeq" id="XP_056666674.1">
    <property type="nucleotide sequence ID" value="XM_056810696.1"/>
</dbReference>
<sequence length="1012" mass="115926">MDPAASRSLPKHSLTPLRWSMALCCLKKGSKLRGDFSSAMPPISLTSPQNRARLQNQFIKQTSEELSFSQEVLQQWGFPGVPFTQYSFDHIYNTKEFTTVKEFKAQKAPKYKTWLPSSIMELPSLPVFQPISSKSAKTPKKRKPRRPPKKPASTSDTLAFSSSRIASEILDSQSTVLSNATERGLEPRETWLQPSEKEARGWENLMLKNLNKRTARWILSKRPPRPGVPTSKWQSFLKHQYDWSHIRDELSSASDLELLAQLEAEEMAEYEGIDITSMAQEEKKPELLLPVYFRIPAYLPPKKRPEIMAGYNKTVDDIMSECNLFRSRLSEPPRQMTPRAGQYAYSTDNAFEQDIYFDLVRIVHQNDVENEILLENRNRYYKHFPKIFPKGPEEWSQEHQPLKFPRPKKGAFRWTSLPTPAKDLTLMSQDIISTKTRRGKKDFITKMEEDVPWEMKVLRNILQDWKNAWIISPQWKDATVEGLARNLKSVQVGIRTEAIITCATAALERPRFQEVLVDDNEDENFVEEPPVEELPKELQPLLKKALTDKKFSVRVAAALFYYSIQAHDQQAQEIMQDALKQGNDADSWAAAQCLALDGIASFPVVKRILRQLFHKKDKETQEQACILLSHLCDKTSLIHTLLAVELNSCQWEVRIVACKALSRITGRRVNQDLKHKLVQLMWNDWNLEVRQAAAQALGQMKLGKEVHDKIWAMLGQGNSQDRVEALSLIGCLKLMTPKLLPGFLNCFSDDFMAVRRAACLAAASLKIKDRMVFDCLIKLVQGDPYWKIKAFAIKALGNIGYVNPQLTDILLWAIHYEEEPGVRLEACRSITALKIKEDKVRDTFLDVLLLESHEAVLTELSETMKNLDFQDEGNQDMLQKIKKRISQLSQKNLISSQIMKIEEIANNLRQEAKYIFLSHPRKDKPSEELLDFFKDAFKDADAPLPMTPSVTDAFKKALKAVTVPKSNPYTKSFIFDQKIPGRLTLNKRLKTIREKRVAKGPFAHSGNISKTE</sequence>
<dbReference type="OrthoDB" id="5980716at2759"/>
<dbReference type="InterPro" id="IPR016024">
    <property type="entry name" value="ARM-type_fold"/>
</dbReference>
<reference evidence="2" key="3">
    <citation type="submission" date="2025-09" db="UniProtKB">
        <authorList>
            <consortium name="Ensembl"/>
        </authorList>
    </citation>
    <scope>IDENTIFICATION</scope>
</reference>
<gene>
    <name evidence="2" type="primary">HEATR4</name>
</gene>
<protein>
    <submittedName>
        <fullName evidence="2">HEAT repeat containing 4</fullName>
    </submittedName>
</protein>
<dbReference type="CTD" id="399671"/>
<dbReference type="GO" id="GO:0016491">
    <property type="term" value="F:oxidoreductase activity"/>
    <property type="evidence" value="ECO:0000318"/>
    <property type="project" value="GO_Central"/>
</dbReference>
<dbReference type="AlphaFoldDB" id="F6T210"/>
<dbReference type="OMA" id="YATQSHN"/>
<dbReference type="Gene3D" id="1.25.10.10">
    <property type="entry name" value="Leucine-rich Repeat Variant"/>
    <property type="match status" value="2"/>
</dbReference>
<proteinExistence type="predicted"/>
<dbReference type="FunCoup" id="F6T210">
    <property type="interactions" value="12"/>
</dbReference>
<dbReference type="STRING" id="13616.ENSMODP00000038583"/>
<dbReference type="Ensembl" id="ENSMODT00000040183.3">
    <property type="protein sequence ID" value="ENSMODP00000038583.2"/>
    <property type="gene ID" value="ENSMODG00000025737.3"/>
</dbReference>
<dbReference type="GeneTree" id="ENSGT00390000013207"/>
<dbReference type="RefSeq" id="XP_007472932.1">
    <property type="nucleotide sequence ID" value="XM_007472870.3"/>
</dbReference>
<dbReference type="RefSeq" id="XP_007472930.1">
    <property type="nucleotide sequence ID" value="XM_007472868.3"/>
</dbReference>
<dbReference type="Bgee" id="ENSMODG00000025737">
    <property type="expression patterns" value="Expressed in spermatocyte and 4 other cell types or tissues"/>
</dbReference>
<dbReference type="PANTHER" id="PTHR12697:SF20">
    <property type="entry name" value="HEAT REPEAT-CONTAINING PROTEIN 4"/>
    <property type="match status" value="1"/>
</dbReference>
<keyword evidence="3" id="KW-1185">Reference proteome</keyword>
<dbReference type="KEGG" id="mdo:100024502"/>
<dbReference type="PANTHER" id="PTHR12697">
    <property type="entry name" value="PBS LYASE HEAT-LIKE PROTEIN"/>
    <property type="match status" value="1"/>
</dbReference>
<reference evidence="2" key="2">
    <citation type="submission" date="2025-08" db="UniProtKB">
        <authorList>
            <consortium name="Ensembl"/>
        </authorList>
    </citation>
    <scope>IDENTIFICATION</scope>
</reference>
<dbReference type="InterPro" id="IPR011989">
    <property type="entry name" value="ARM-like"/>
</dbReference>
<dbReference type="Proteomes" id="UP000002280">
    <property type="component" value="Chromosome 1"/>
</dbReference>
<organism evidence="2 3">
    <name type="scientific">Monodelphis domestica</name>
    <name type="common">Gray short-tailed opossum</name>
    <dbReference type="NCBI Taxonomy" id="13616"/>
    <lineage>
        <taxon>Eukaryota</taxon>
        <taxon>Metazoa</taxon>
        <taxon>Chordata</taxon>
        <taxon>Craniata</taxon>
        <taxon>Vertebrata</taxon>
        <taxon>Euteleostomi</taxon>
        <taxon>Mammalia</taxon>
        <taxon>Metatheria</taxon>
        <taxon>Didelphimorphia</taxon>
        <taxon>Didelphidae</taxon>
        <taxon>Monodelphis</taxon>
    </lineage>
</organism>
<evidence type="ECO:0000256" key="1">
    <source>
        <dbReference type="SAM" id="MobiDB-lite"/>
    </source>
</evidence>
<dbReference type="InParanoid" id="F6T210"/>
<dbReference type="RefSeq" id="XP_007472925.1">
    <property type="nucleotide sequence ID" value="XM_007472863.3"/>
</dbReference>
<evidence type="ECO:0000313" key="3">
    <source>
        <dbReference type="Proteomes" id="UP000002280"/>
    </source>
</evidence>
<evidence type="ECO:0000313" key="2">
    <source>
        <dbReference type="Ensembl" id="ENSMODP00000038583.2"/>
    </source>
</evidence>
<dbReference type="Pfam" id="PF13646">
    <property type="entry name" value="HEAT_2"/>
    <property type="match status" value="2"/>
</dbReference>
<dbReference type="eggNOG" id="ENOG502QPUU">
    <property type="taxonomic scope" value="Eukaryota"/>
</dbReference>
<dbReference type="SUPFAM" id="SSF48371">
    <property type="entry name" value="ARM repeat"/>
    <property type="match status" value="1"/>
</dbReference>
<reference evidence="2 3" key="1">
    <citation type="journal article" date="2007" name="Nature">
        <title>Genome of the marsupial Monodelphis domestica reveals innovation in non-coding sequences.</title>
        <authorList>
            <person name="Mikkelsen T.S."/>
            <person name="Wakefield M.J."/>
            <person name="Aken B."/>
            <person name="Amemiya C.T."/>
            <person name="Chang J.L."/>
            <person name="Duke S."/>
            <person name="Garber M."/>
            <person name="Gentles A.J."/>
            <person name="Goodstadt L."/>
            <person name="Heger A."/>
            <person name="Jurka J."/>
            <person name="Kamal M."/>
            <person name="Mauceli E."/>
            <person name="Searle S.M."/>
            <person name="Sharpe T."/>
            <person name="Baker M.L."/>
            <person name="Batzer M.A."/>
            <person name="Benos P.V."/>
            <person name="Belov K."/>
            <person name="Clamp M."/>
            <person name="Cook A."/>
            <person name="Cuff J."/>
            <person name="Das R."/>
            <person name="Davidow L."/>
            <person name="Deakin J.E."/>
            <person name="Fazzari M.J."/>
            <person name="Glass J.L."/>
            <person name="Grabherr M."/>
            <person name="Greally J.M."/>
            <person name="Gu W."/>
            <person name="Hore T.A."/>
            <person name="Huttley G.A."/>
            <person name="Kleber M."/>
            <person name="Jirtle R.L."/>
            <person name="Koina E."/>
            <person name="Lee J.T."/>
            <person name="Mahony S."/>
            <person name="Marra M.A."/>
            <person name="Miller R.D."/>
            <person name="Nicholls R.D."/>
            <person name="Oda M."/>
            <person name="Papenfuss A.T."/>
            <person name="Parra Z.E."/>
            <person name="Pollock D.D."/>
            <person name="Ray D.A."/>
            <person name="Schein J.E."/>
            <person name="Speed T.P."/>
            <person name="Thompson K."/>
            <person name="VandeBerg J.L."/>
            <person name="Wade C.M."/>
            <person name="Walker J.A."/>
            <person name="Waters P.D."/>
            <person name="Webber C."/>
            <person name="Weidman J.R."/>
            <person name="Xie X."/>
            <person name="Zody M.C."/>
            <person name="Baldwin J."/>
            <person name="Abdouelleil A."/>
            <person name="Abdulkadir J."/>
            <person name="Abebe A."/>
            <person name="Abera B."/>
            <person name="Abreu J."/>
            <person name="Acer S.C."/>
            <person name="Aftuck L."/>
            <person name="Alexander A."/>
            <person name="An P."/>
            <person name="Anderson E."/>
            <person name="Anderson S."/>
            <person name="Arachi H."/>
            <person name="Azer M."/>
            <person name="Bachantsang P."/>
            <person name="Barry A."/>
            <person name="Bayul T."/>
            <person name="Berlin A."/>
            <person name="Bessette D."/>
            <person name="Bloom T."/>
            <person name="Bloom T."/>
            <person name="Boguslavskiy L."/>
            <person name="Bonnet C."/>
            <person name="Boukhgalter B."/>
            <person name="Bourzgui I."/>
            <person name="Brown A."/>
            <person name="Cahill P."/>
            <person name="Channer S."/>
            <person name="Cheshatsang Y."/>
            <person name="Chuda L."/>
            <person name="Citroen M."/>
            <person name="Collymore A."/>
            <person name="Cooke P."/>
            <person name="Costello M."/>
            <person name="D'Aco K."/>
            <person name="Daza R."/>
            <person name="De Haan G."/>
            <person name="DeGray S."/>
            <person name="DeMaso C."/>
            <person name="Dhargay N."/>
            <person name="Dooley K."/>
            <person name="Dooley E."/>
            <person name="Doricent M."/>
            <person name="Dorje P."/>
            <person name="Dorjee K."/>
            <person name="Dupes A."/>
            <person name="Elong R."/>
            <person name="Falk J."/>
            <person name="Farina A."/>
            <person name="Faro S."/>
            <person name="Ferguson D."/>
            <person name="Fisher S."/>
            <person name="Foley C.D."/>
            <person name="Franke A."/>
            <person name="Friedrich D."/>
            <person name="Gadbois L."/>
            <person name="Gearin G."/>
            <person name="Gearin C.R."/>
            <person name="Giannoukos G."/>
            <person name="Goode T."/>
            <person name="Graham J."/>
            <person name="Grandbois E."/>
            <person name="Grewal S."/>
            <person name="Gyaltsen K."/>
            <person name="Hafez N."/>
            <person name="Hagos B."/>
            <person name="Hall J."/>
            <person name="Henson C."/>
            <person name="Hollinger A."/>
            <person name="Honan T."/>
            <person name="Huard M.D."/>
            <person name="Hughes L."/>
            <person name="Hurhula B."/>
            <person name="Husby M.E."/>
            <person name="Kamat A."/>
            <person name="Kanga B."/>
            <person name="Kashin S."/>
            <person name="Khazanovich D."/>
            <person name="Kisner P."/>
            <person name="Lance K."/>
            <person name="Lara M."/>
            <person name="Lee W."/>
            <person name="Lennon N."/>
            <person name="Letendre F."/>
            <person name="LeVine R."/>
            <person name="Lipovsky A."/>
            <person name="Liu X."/>
            <person name="Liu J."/>
            <person name="Liu S."/>
            <person name="Lokyitsang T."/>
            <person name="Lokyitsang Y."/>
            <person name="Lubonja R."/>
            <person name="Lui A."/>
            <person name="MacDonald P."/>
            <person name="Magnisalis V."/>
            <person name="Maru K."/>
            <person name="Matthews C."/>
            <person name="McCusker W."/>
            <person name="McDonough S."/>
            <person name="Mehta T."/>
            <person name="Meldrim J."/>
            <person name="Meneus L."/>
            <person name="Mihai O."/>
            <person name="Mihalev A."/>
            <person name="Mihova T."/>
            <person name="Mittelman R."/>
            <person name="Mlenga V."/>
            <person name="Montmayeur A."/>
            <person name="Mulrain L."/>
            <person name="Navidi A."/>
            <person name="Naylor J."/>
            <person name="Negash T."/>
            <person name="Nguyen T."/>
            <person name="Nguyen N."/>
            <person name="Nicol R."/>
            <person name="Norbu C."/>
            <person name="Norbu N."/>
            <person name="Novod N."/>
            <person name="O'Neill B."/>
            <person name="Osman S."/>
            <person name="Markiewicz E."/>
            <person name="Oyono O.L."/>
            <person name="Patti C."/>
            <person name="Phunkhang P."/>
            <person name="Pierre F."/>
            <person name="Priest M."/>
            <person name="Raghuraman S."/>
            <person name="Rege F."/>
            <person name="Reyes R."/>
            <person name="Rise C."/>
            <person name="Rogov P."/>
            <person name="Ross K."/>
            <person name="Ryan E."/>
            <person name="Settipalli S."/>
            <person name="Shea T."/>
            <person name="Sherpa N."/>
            <person name="Shi L."/>
            <person name="Shih D."/>
            <person name="Sparrow T."/>
            <person name="Spaulding J."/>
            <person name="Stalker J."/>
            <person name="Stange-Thomann N."/>
            <person name="Stavropoulos S."/>
            <person name="Stone C."/>
            <person name="Strader C."/>
            <person name="Tesfaye S."/>
            <person name="Thomson T."/>
            <person name="Thoulutsang Y."/>
            <person name="Thoulutsang D."/>
            <person name="Topham K."/>
            <person name="Topping I."/>
            <person name="Tsamla T."/>
            <person name="Vassiliev H."/>
            <person name="Vo A."/>
            <person name="Wangchuk T."/>
            <person name="Wangdi T."/>
            <person name="Weiand M."/>
            <person name="Wilkinson J."/>
            <person name="Wilson A."/>
            <person name="Yadav S."/>
            <person name="Young G."/>
            <person name="Yu Q."/>
            <person name="Zembek L."/>
            <person name="Zhong D."/>
            <person name="Zimmer A."/>
            <person name="Zwirko Z."/>
            <person name="Jaffe D.B."/>
            <person name="Alvarez P."/>
            <person name="Brockman W."/>
            <person name="Butler J."/>
            <person name="Chin C."/>
            <person name="Gnerre S."/>
            <person name="MacCallum I."/>
            <person name="Graves J.A."/>
            <person name="Ponting C.P."/>
            <person name="Breen M."/>
            <person name="Samollow P.B."/>
            <person name="Lander E.S."/>
            <person name="Lindblad-Toh K."/>
        </authorList>
    </citation>
    <scope>NUCLEOTIDE SEQUENCE [LARGE SCALE GENOMIC DNA]</scope>
</reference>
<feature type="compositionally biased region" description="Basic residues" evidence="1">
    <location>
        <begin position="137"/>
        <end position="149"/>
    </location>
</feature>